<keyword evidence="3" id="KW-1185">Reference proteome</keyword>
<name>A0ABW9KGR2_9BACT</name>
<feature type="region of interest" description="Disordered" evidence="1">
    <location>
        <begin position="45"/>
        <end position="64"/>
    </location>
</feature>
<organism evidence="2 3">
    <name type="scientific">Terriglobus aquaticus</name>
    <dbReference type="NCBI Taxonomy" id="940139"/>
    <lineage>
        <taxon>Bacteria</taxon>
        <taxon>Pseudomonadati</taxon>
        <taxon>Acidobacteriota</taxon>
        <taxon>Terriglobia</taxon>
        <taxon>Terriglobales</taxon>
        <taxon>Acidobacteriaceae</taxon>
        <taxon>Terriglobus</taxon>
    </lineage>
</organism>
<dbReference type="EMBL" id="JBJYXY010000001">
    <property type="protein sequence ID" value="MFN2974945.1"/>
    <property type="molecule type" value="Genomic_DNA"/>
</dbReference>
<dbReference type="Proteomes" id="UP001634747">
    <property type="component" value="Unassembled WGS sequence"/>
</dbReference>
<accession>A0ABW9KGR2</accession>
<feature type="compositionally biased region" description="Polar residues" evidence="1">
    <location>
        <begin position="53"/>
        <end position="64"/>
    </location>
</feature>
<gene>
    <name evidence="2" type="ORF">ACK2TP_04150</name>
</gene>
<dbReference type="SUPFAM" id="SSF47598">
    <property type="entry name" value="Ribbon-helix-helix"/>
    <property type="match status" value="1"/>
</dbReference>
<sequence>MDAKRPVTFPLRLPASVRRQAELDAKRDGVSLNQFITMATIEKLTRNADRVQDPTSASNDQWRR</sequence>
<dbReference type="InterPro" id="IPR010985">
    <property type="entry name" value="Ribbon_hlx_hlx"/>
</dbReference>
<comment type="caution">
    <text evidence="2">The sequence shown here is derived from an EMBL/GenBank/DDBJ whole genome shotgun (WGS) entry which is preliminary data.</text>
</comment>
<evidence type="ECO:0000256" key="1">
    <source>
        <dbReference type="SAM" id="MobiDB-lite"/>
    </source>
</evidence>
<dbReference type="InterPro" id="IPR008651">
    <property type="entry name" value="Uncharacterised_HicB"/>
</dbReference>
<protein>
    <submittedName>
        <fullName evidence="2">Toxin-antitoxin system HicB family antitoxin</fullName>
    </submittedName>
</protein>
<reference evidence="2 3" key="1">
    <citation type="submission" date="2024-12" db="EMBL/GenBank/DDBJ databases">
        <authorList>
            <person name="Lee Y."/>
        </authorList>
    </citation>
    <scope>NUCLEOTIDE SEQUENCE [LARGE SCALE GENOMIC DNA]</scope>
    <source>
        <strain evidence="2 3">03SUJ4</strain>
    </source>
</reference>
<proteinExistence type="predicted"/>
<dbReference type="Pfam" id="PF05534">
    <property type="entry name" value="HicB"/>
    <property type="match status" value="1"/>
</dbReference>
<evidence type="ECO:0000313" key="3">
    <source>
        <dbReference type="Proteomes" id="UP001634747"/>
    </source>
</evidence>
<evidence type="ECO:0000313" key="2">
    <source>
        <dbReference type="EMBL" id="MFN2974945.1"/>
    </source>
</evidence>
<dbReference type="RefSeq" id="WP_399261257.1">
    <property type="nucleotide sequence ID" value="NZ_BAABBH010000001.1"/>
</dbReference>